<evidence type="ECO:0000256" key="1">
    <source>
        <dbReference type="SAM" id="Phobius"/>
    </source>
</evidence>
<comment type="caution">
    <text evidence="2">The sequence shown here is derived from an EMBL/GenBank/DDBJ whole genome shotgun (WGS) entry which is preliminary data.</text>
</comment>
<feature type="transmembrane region" description="Helical" evidence="1">
    <location>
        <begin position="60"/>
        <end position="79"/>
    </location>
</feature>
<keyword evidence="3" id="KW-1185">Reference proteome</keyword>
<feature type="transmembrane region" description="Helical" evidence="1">
    <location>
        <begin position="6"/>
        <end position="26"/>
    </location>
</feature>
<dbReference type="AlphaFoldDB" id="A0A0A2VFM0"/>
<name>A0A0A2VFM0_9BACI</name>
<keyword evidence="1" id="KW-0472">Membrane</keyword>
<evidence type="ECO:0000313" key="2">
    <source>
        <dbReference type="EMBL" id="KGP92405.1"/>
    </source>
</evidence>
<proteinExistence type="predicted"/>
<accession>A0A0A2VFM0</accession>
<keyword evidence="1" id="KW-1133">Transmembrane helix</keyword>
<organism evidence="2 3">
    <name type="scientific">Pontibacillus chungwhensis BH030062</name>
    <dbReference type="NCBI Taxonomy" id="1385513"/>
    <lineage>
        <taxon>Bacteria</taxon>
        <taxon>Bacillati</taxon>
        <taxon>Bacillota</taxon>
        <taxon>Bacilli</taxon>
        <taxon>Bacillales</taxon>
        <taxon>Bacillaceae</taxon>
        <taxon>Pontibacillus</taxon>
    </lineage>
</organism>
<dbReference type="EMBL" id="AVBG01000003">
    <property type="protein sequence ID" value="KGP92405.1"/>
    <property type="molecule type" value="Genomic_DNA"/>
</dbReference>
<dbReference type="Proteomes" id="UP000030153">
    <property type="component" value="Unassembled WGS sequence"/>
</dbReference>
<keyword evidence="1" id="KW-0812">Transmembrane</keyword>
<evidence type="ECO:0000313" key="3">
    <source>
        <dbReference type="Proteomes" id="UP000030153"/>
    </source>
</evidence>
<dbReference type="STRING" id="1385513.N780_01980"/>
<protein>
    <submittedName>
        <fullName evidence="2">Uncharacterized protein</fullName>
    </submittedName>
</protein>
<reference evidence="2 3" key="1">
    <citation type="submission" date="2013-08" db="EMBL/GenBank/DDBJ databases">
        <title>Genome of Pontibacillus chungwhensis.</title>
        <authorList>
            <person name="Wang Q."/>
            <person name="Wang G."/>
        </authorList>
    </citation>
    <scope>NUCLEOTIDE SEQUENCE [LARGE SCALE GENOMIC DNA]</scope>
    <source>
        <strain evidence="2 3">BH030062</strain>
    </source>
</reference>
<gene>
    <name evidence="2" type="ORF">N780_01980</name>
</gene>
<feature type="transmembrane region" description="Helical" evidence="1">
    <location>
        <begin position="33"/>
        <end position="54"/>
    </location>
</feature>
<sequence length="85" mass="9538">MNSWLILLVLVSIASVLIVSTFRMFQRYEKMKIVAGIILSCTLPVAYLLSMISGLEFAKILGVLVTVVMILEVMAYMVVPMIKNR</sequence>